<sequence length="61" mass="6746">MNKISKNTILVSVLYICLWVIGSALLYHENNGKIIIAVTAAVVLFRISSQIKKDRKASSGR</sequence>
<keyword evidence="1" id="KW-0472">Membrane</keyword>
<keyword evidence="1" id="KW-0812">Transmembrane</keyword>
<name>A0A1R3WBD8_9BACT</name>
<protein>
    <submittedName>
        <fullName evidence="2">Uncharacterized protein</fullName>
    </submittedName>
</protein>
<dbReference type="Proteomes" id="UP000187181">
    <property type="component" value="Unassembled WGS sequence"/>
</dbReference>
<gene>
    <name evidence="2" type="ORF">SAMN05444128_0187</name>
</gene>
<organism evidence="2 3">
    <name type="scientific">Pontibacter indicus</name>
    <dbReference type="NCBI Taxonomy" id="1317125"/>
    <lineage>
        <taxon>Bacteria</taxon>
        <taxon>Pseudomonadati</taxon>
        <taxon>Bacteroidota</taxon>
        <taxon>Cytophagia</taxon>
        <taxon>Cytophagales</taxon>
        <taxon>Hymenobacteraceae</taxon>
        <taxon>Pontibacter</taxon>
    </lineage>
</organism>
<evidence type="ECO:0000256" key="1">
    <source>
        <dbReference type="SAM" id="Phobius"/>
    </source>
</evidence>
<keyword evidence="1" id="KW-1133">Transmembrane helix</keyword>
<feature type="transmembrane region" description="Helical" evidence="1">
    <location>
        <begin position="7"/>
        <end position="28"/>
    </location>
</feature>
<proteinExistence type="predicted"/>
<keyword evidence="3" id="KW-1185">Reference proteome</keyword>
<accession>A0A1R3WBD8</accession>
<evidence type="ECO:0000313" key="3">
    <source>
        <dbReference type="Proteomes" id="UP000187181"/>
    </source>
</evidence>
<dbReference type="AlphaFoldDB" id="A0A1R3WBD8"/>
<dbReference type="EMBL" id="FTPP01000001">
    <property type="protein sequence ID" value="SIT75182.1"/>
    <property type="molecule type" value="Genomic_DNA"/>
</dbReference>
<feature type="transmembrane region" description="Helical" evidence="1">
    <location>
        <begin position="34"/>
        <end position="51"/>
    </location>
</feature>
<dbReference type="STRING" id="1317125.SAMN05444128_0187"/>
<reference evidence="3" key="1">
    <citation type="submission" date="2017-01" db="EMBL/GenBank/DDBJ databases">
        <authorList>
            <person name="Varghese N."/>
            <person name="Submissions S."/>
        </authorList>
    </citation>
    <scope>NUCLEOTIDE SEQUENCE [LARGE SCALE GENOMIC DNA]</scope>
    <source>
        <strain evidence="3">LP100</strain>
    </source>
</reference>
<evidence type="ECO:0000313" key="2">
    <source>
        <dbReference type="EMBL" id="SIT75182.1"/>
    </source>
</evidence>